<name>A0A9K3DJD9_HELAN</name>
<reference evidence="1" key="1">
    <citation type="journal article" date="2017" name="Nature">
        <title>The sunflower genome provides insights into oil metabolism, flowering and Asterid evolution.</title>
        <authorList>
            <person name="Badouin H."/>
            <person name="Gouzy J."/>
            <person name="Grassa C.J."/>
            <person name="Murat F."/>
            <person name="Staton S.E."/>
            <person name="Cottret L."/>
            <person name="Lelandais-Briere C."/>
            <person name="Owens G.L."/>
            <person name="Carrere S."/>
            <person name="Mayjonade B."/>
            <person name="Legrand L."/>
            <person name="Gill N."/>
            <person name="Kane N.C."/>
            <person name="Bowers J.E."/>
            <person name="Hubner S."/>
            <person name="Bellec A."/>
            <person name="Berard A."/>
            <person name="Berges H."/>
            <person name="Blanchet N."/>
            <person name="Boniface M.C."/>
            <person name="Brunel D."/>
            <person name="Catrice O."/>
            <person name="Chaidir N."/>
            <person name="Claudel C."/>
            <person name="Donnadieu C."/>
            <person name="Faraut T."/>
            <person name="Fievet G."/>
            <person name="Helmstetter N."/>
            <person name="King M."/>
            <person name="Knapp S.J."/>
            <person name="Lai Z."/>
            <person name="Le Paslier M.C."/>
            <person name="Lippi Y."/>
            <person name="Lorenzon L."/>
            <person name="Mandel J.R."/>
            <person name="Marage G."/>
            <person name="Marchand G."/>
            <person name="Marquand E."/>
            <person name="Bret-Mestries E."/>
            <person name="Morien E."/>
            <person name="Nambeesan S."/>
            <person name="Nguyen T."/>
            <person name="Pegot-Espagnet P."/>
            <person name="Pouilly N."/>
            <person name="Raftis F."/>
            <person name="Sallet E."/>
            <person name="Schiex T."/>
            <person name="Thomas J."/>
            <person name="Vandecasteele C."/>
            <person name="Vares D."/>
            <person name="Vear F."/>
            <person name="Vautrin S."/>
            <person name="Crespi M."/>
            <person name="Mangin B."/>
            <person name="Burke J.M."/>
            <person name="Salse J."/>
            <person name="Munos S."/>
            <person name="Vincourt P."/>
            <person name="Rieseberg L.H."/>
            <person name="Langlade N.B."/>
        </authorList>
    </citation>
    <scope>NUCLEOTIDE SEQUENCE</scope>
    <source>
        <tissue evidence="1">Leaves</tissue>
    </source>
</reference>
<dbReference type="Gramene" id="mRNA:HanXRQr2_Chr17g0811491">
    <property type="protein sequence ID" value="CDS:HanXRQr2_Chr17g0811491.1"/>
    <property type="gene ID" value="HanXRQr2_Chr17g0811491"/>
</dbReference>
<comment type="caution">
    <text evidence="1">The sequence shown here is derived from an EMBL/GenBank/DDBJ whole genome shotgun (WGS) entry which is preliminary data.</text>
</comment>
<gene>
    <name evidence="1" type="ORF">HanXRQr2_Chr17g0811491</name>
</gene>
<proteinExistence type="predicted"/>
<organism evidence="1 2">
    <name type="scientific">Helianthus annuus</name>
    <name type="common">Common sunflower</name>
    <dbReference type="NCBI Taxonomy" id="4232"/>
    <lineage>
        <taxon>Eukaryota</taxon>
        <taxon>Viridiplantae</taxon>
        <taxon>Streptophyta</taxon>
        <taxon>Embryophyta</taxon>
        <taxon>Tracheophyta</taxon>
        <taxon>Spermatophyta</taxon>
        <taxon>Magnoliopsida</taxon>
        <taxon>eudicotyledons</taxon>
        <taxon>Gunneridae</taxon>
        <taxon>Pentapetalae</taxon>
        <taxon>asterids</taxon>
        <taxon>campanulids</taxon>
        <taxon>Asterales</taxon>
        <taxon>Asteraceae</taxon>
        <taxon>Asteroideae</taxon>
        <taxon>Heliantheae alliance</taxon>
        <taxon>Heliantheae</taxon>
        <taxon>Helianthus</taxon>
    </lineage>
</organism>
<sequence length="164" mass="18867">MAIYSAPISSLFLLDNYQISSEFSGNFFFLLPLFSLFSFSMATWTRSHSGDPPSSFVNQNLLKNHEKEVYSYDNADITALRASGAFSDGALIRLFDQSLRSDVSSNEWICFSAYPFSLGLRYPFPEFIMQFFHITGLRFAQTMPMVWRVLTVRIQIKIFHIPDL</sequence>
<protein>
    <submittedName>
        <fullName evidence="1">Uncharacterized protein</fullName>
    </submittedName>
</protein>
<dbReference type="AlphaFoldDB" id="A0A9K3DJD9"/>
<reference evidence="1" key="2">
    <citation type="submission" date="2020-06" db="EMBL/GenBank/DDBJ databases">
        <title>Helianthus annuus Genome sequencing and assembly Release 2.</title>
        <authorList>
            <person name="Gouzy J."/>
            <person name="Langlade N."/>
            <person name="Munos S."/>
        </authorList>
    </citation>
    <scope>NUCLEOTIDE SEQUENCE</scope>
    <source>
        <tissue evidence="1">Leaves</tissue>
    </source>
</reference>
<dbReference type="EMBL" id="MNCJ02000332">
    <property type="protein sequence ID" value="KAF5756170.1"/>
    <property type="molecule type" value="Genomic_DNA"/>
</dbReference>
<keyword evidence="2" id="KW-1185">Reference proteome</keyword>
<evidence type="ECO:0000313" key="1">
    <source>
        <dbReference type="EMBL" id="KAF5756170.1"/>
    </source>
</evidence>
<dbReference type="Proteomes" id="UP000215914">
    <property type="component" value="Unassembled WGS sequence"/>
</dbReference>
<accession>A0A9K3DJD9</accession>
<evidence type="ECO:0000313" key="2">
    <source>
        <dbReference type="Proteomes" id="UP000215914"/>
    </source>
</evidence>